<organism evidence="1 2">
    <name type="scientific">Peronospora farinosa</name>
    <dbReference type="NCBI Taxonomy" id="134698"/>
    <lineage>
        <taxon>Eukaryota</taxon>
        <taxon>Sar</taxon>
        <taxon>Stramenopiles</taxon>
        <taxon>Oomycota</taxon>
        <taxon>Peronosporomycetes</taxon>
        <taxon>Peronosporales</taxon>
        <taxon>Peronosporaceae</taxon>
        <taxon>Peronospora</taxon>
    </lineage>
</organism>
<keyword evidence="2" id="KW-1185">Reference proteome</keyword>
<accession>A0ABN8CBG8</accession>
<dbReference type="Proteomes" id="UP001157938">
    <property type="component" value="Unassembled WGS sequence"/>
</dbReference>
<reference evidence="1 2" key="1">
    <citation type="submission" date="2021-11" db="EMBL/GenBank/DDBJ databases">
        <authorList>
            <person name="Islam A."/>
            <person name="Islam S."/>
            <person name="Flora M.S."/>
            <person name="Rahman M."/>
            <person name="Ziaur R.M."/>
            <person name="Epstein J.H."/>
            <person name="Hassan M."/>
            <person name="Klassen M."/>
            <person name="Woodard K."/>
            <person name="Webb A."/>
            <person name="Webby R.J."/>
            <person name="El Zowalaty M.E."/>
        </authorList>
    </citation>
    <scope>NUCLEOTIDE SEQUENCE [LARGE SCALE GENOMIC DNA]</scope>
    <source>
        <strain evidence="1">Pf1</strain>
    </source>
</reference>
<sequence length="127" mass="14342">MFNPAKFSPQECSRLKAICGKGQRMGVRHELREGSADEWIIIRGLAEGDIVTRRLPLFLQNIYGSTELLRLHSTIQAQVEGELRFRLSGGSSVPASRRHTQALKEEICWQQKVPRSTGRSYTTSCEP</sequence>
<evidence type="ECO:0000313" key="1">
    <source>
        <dbReference type="EMBL" id="CAH0491448.1"/>
    </source>
</evidence>
<comment type="caution">
    <text evidence="1">The sequence shown here is derived from an EMBL/GenBank/DDBJ whole genome shotgun (WGS) entry which is preliminary data.</text>
</comment>
<evidence type="ECO:0000313" key="2">
    <source>
        <dbReference type="Proteomes" id="UP001157938"/>
    </source>
</evidence>
<proteinExistence type="predicted"/>
<gene>
    <name evidence="1" type="ORF">PFR001_LOCUS6709</name>
</gene>
<protein>
    <submittedName>
        <fullName evidence="1">Uncharacterized protein</fullName>
    </submittedName>
</protein>
<name>A0ABN8CBG8_9STRA</name>
<dbReference type="EMBL" id="CAKLBC010001342">
    <property type="protein sequence ID" value="CAH0491448.1"/>
    <property type="molecule type" value="Genomic_DNA"/>
</dbReference>